<protein>
    <recommendedName>
        <fullName evidence="1">SnoaL-like domain-containing protein</fullName>
    </recommendedName>
</protein>
<reference evidence="2" key="1">
    <citation type="submission" date="2022-10" db="EMBL/GenBank/DDBJ databases">
        <title>Tapping the CABI collections for fungal endophytes: first genome assemblies for Collariella, Neodidymelliopsis, Ascochyta clinopodiicola, Didymella pomorum, Didymosphaeria variabile, Neocosmospora piperis and Neocucurbitaria cava.</title>
        <authorList>
            <person name="Hill R."/>
        </authorList>
    </citation>
    <scope>NUCLEOTIDE SEQUENCE</scope>
    <source>
        <strain evidence="2">IMI 355091</strain>
    </source>
</reference>
<dbReference type="Pfam" id="PF13577">
    <property type="entry name" value="SnoaL_4"/>
    <property type="match status" value="1"/>
</dbReference>
<organism evidence="2 3">
    <name type="scientific">Didymella pomorum</name>
    <dbReference type="NCBI Taxonomy" id="749634"/>
    <lineage>
        <taxon>Eukaryota</taxon>
        <taxon>Fungi</taxon>
        <taxon>Dikarya</taxon>
        <taxon>Ascomycota</taxon>
        <taxon>Pezizomycotina</taxon>
        <taxon>Dothideomycetes</taxon>
        <taxon>Pleosporomycetidae</taxon>
        <taxon>Pleosporales</taxon>
        <taxon>Pleosporineae</taxon>
        <taxon>Didymellaceae</taxon>
        <taxon>Didymella</taxon>
    </lineage>
</organism>
<dbReference type="InterPro" id="IPR037401">
    <property type="entry name" value="SnoaL-like"/>
</dbReference>
<dbReference type="InterPro" id="IPR032710">
    <property type="entry name" value="NTF2-like_dom_sf"/>
</dbReference>
<dbReference type="CDD" id="cd00531">
    <property type="entry name" value="NTF2_like"/>
    <property type="match status" value="1"/>
</dbReference>
<dbReference type="EMBL" id="JAPEVA010000181">
    <property type="protein sequence ID" value="KAJ4395040.1"/>
    <property type="molecule type" value="Genomic_DNA"/>
</dbReference>
<accession>A0A9W8YY40</accession>
<comment type="caution">
    <text evidence="2">The sequence shown here is derived from an EMBL/GenBank/DDBJ whole genome shotgun (WGS) entry which is preliminary data.</text>
</comment>
<proteinExistence type="predicted"/>
<dbReference type="AlphaFoldDB" id="A0A9W8YY40"/>
<gene>
    <name evidence="2" type="ORF">N0V91_011106</name>
</gene>
<keyword evidence="3" id="KW-1185">Reference proteome</keyword>
<dbReference type="OrthoDB" id="2148716at2759"/>
<dbReference type="Gene3D" id="3.10.450.50">
    <property type="match status" value="1"/>
</dbReference>
<name>A0A9W8YY40_9PLEO</name>
<sequence>MSNVSPLDILAVKNVISLYCEALDAKDFALLKKVFLQDVTADYPFRSDLQGVDRVANAIKIRLGPVRTHHNLTTQRIVFGDGGKSAHAVTYFQGAHFGQGPHEGKLLCAYGKYIDDLMLLEANGDTEGVPGASGIWRIKRRKVAFTQRIGDEKIMAEH</sequence>
<dbReference type="SUPFAM" id="SSF54427">
    <property type="entry name" value="NTF2-like"/>
    <property type="match status" value="1"/>
</dbReference>
<dbReference type="Proteomes" id="UP001140510">
    <property type="component" value="Unassembled WGS sequence"/>
</dbReference>
<evidence type="ECO:0000313" key="2">
    <source>
        <dbReference type="EMBL" id="KAJ4395040.1"/>
    </source>
</evidence>
<evidence type="ECO:0000313" key="3">
    <source>
        <dbReference type="Proteomes" id="UP001140510"/>
    </source>
</evidence>
<evidence type="ECO:0000259" key="1">
    <source>
        <dbReference type="Pfam" id="PF13577"/>
    </source>
</evidence>
<feature type="domain" description="SnoaL-like" evidence="1">
    <location>
        <begin position="8"/>
        <end position="142"/>
    </location>
</feature>